<dbReference type="PROSITE" id="PS00330">
    <property type="entry name" value="HEMOLYSIN_CALCIUM"/>
    <property type="match status" value="1"/>
</dbReference>
<protein>
    <submittedName>
        <fullName evidence="4">Ca2+-binding RTX toxin-like protein</fullName>
    </submittedName>
</protein>
<evidence type="ECO:0000313" key="5">
    <source>
        <dbReference type="Proteomes" id="UP000542742"/>
    </source>
</evidence>
<dbReference type="RefSeq" id="WP_184950923.1">
    <property type="nucleotide sequence ID" value="NZ_BOMC01000001.1"/>
</dbReference>
<dbReference type="InterPro" id="IPR001343">
    <property type="entry name" value="Hemolysn_Ca-bd"/>
</dbReference>
<evidence type="ECO:0000256" key="2">
    <source>
        <dbReference type="ARBA" id="ARBA00022525"/>
    </source>
</evidence>
<evidence type="ECO:0000256" key="1">
    <source>
        <dbReference type="ARBA" id="ARBA00004613"/>
    </source>
</evidence>
<comment type="caution">
    <text evidence="4">The sequence shown here is derived from an EMBL/GenBank/DDBJ whole genome shotgun (WGS) entry which is preliminary data.</text>
</comment>
<evidence type="ECO:0000313" key="4">
    <source>
        <dbReference type="EMBL" id="MBB4692173.1"/>
    </source>
</evidence>
<gene>
    <name evidence="4" type="ORF">BKA14_002321</name>
</gene>
<name>A0A7W7CP59_9ACTN</name>
<dbReference type="Pfam" id="PF00353">
    <property type="entry name" value="HemolysinCabind"/>
    <property type="match status" value="4"/>
</dbReference>
<dbReference type="PANTHER" id="PTHR38340">
    <property type="entry name" value="S-LAYER PROTEIN"/>
    <property type="match status" value="1"/>
</dbReference>
<dbReference type="InterPro" id="IPR018511">
    <property type="entry name" value="Hemolysin-typ_Ca-bd_CS"/>
</dbReference>
<comment type="subcellular location">
    <subcellularLocation>
        <location evidence="1">Secreted</location>
    </subcellularLocation>
</comment>
<dbReference type="EMBL" id="JACHMF010000001">
    <property type="protein sequence ID" value="MBB4692173.1"/>
    <property type="molecule type" value="Genomic_DNA"/>
</dbReference>
<feature type="region of interest" description="Disordered" evidence="3">
    <location>
        <begin position="205"/>
        <end position="246"/>
    </location>
</feature>
<dbReference type="Gene3D" id="2.150.10.10">
    <property type="entry name" value="Serralysin-like metalloprotease, C-terminal"/>
    <property type="match status" value="3"/>
</dbReference>
<organism evidence="4 5">
    <name type="scientific">Paractinoplanes abujensis</name>
    <dbReference type="NCBI Taxonomy" id="882441"/>
    <lineage>
        <taxon>Bacteria</taxon>
        <taxon>Bacillati</taxon>
        <taxon>Actinomycetota</taxon>
        <taxon>Actinomycetes</taxon>
        <taxon>Micromonosporales</taxon>
        <taxon>Micromonosporaceae</taxon>
        <taxon>Paractinoplanes</taxon>
    </lineage>
</organism>
<dbReference type="PRINTS" id="PR00313">
    <property type="entry name" value="CABNDNGRPT"/>
</dbReference>
<dbReference type="GO" id="GO:0005576">
    <property type="term" value="C:extracellular region"/>
    <property type="evidence" value="ECO:0007669"/>
    <property type="project" value="UniProtKB-SubCell"/>
</dbReference>
<keyword evidence="5" id="KW-1185">Reference proteome</keyword>
<dbReference type="InterPro" id="IPR011049">
    <property type="entry name" value="Serralysin-like_metalloprot_C"/>
</dbReference>
<dbReference type="GO" id="GO:0005509">
    <property type="term" value="F:calcium ion binding"/>
    <property type="evidence" value="ECO:0007669"/>
    <property type="project" value="InterPro"/>
</dbReference>
<dbReference type="SUPFAM" id="SSF51120">
    <property type="entry name" value="beta-Roll"/>
    <property type="match status" value="2"/>
</dbReference>
<accession>A0A7W7CP59</accession>
<proteinExistence type="predicted"/>
<dbReference type="InterPro" id="IPR050557">
    <property type="entry name" value="RTX_toxin/Mannuronan_C5-epim"/>
</dbReference>
<dbReference type="PANTHER" id="PTHR38340:SF1">
    <property type="entry name" value="S-LAYER PROTEIN"/>
    <property type="match status" value="1"/>
</dbReference>
<feature type="compositionally biased region" description="Basic and acidic residues" evidence="3">
    <location>
        <begin position="228"/>
        <end position="241"/>
    </location>
</feature>
<reference evidence="4 5" key="1">
    <citation type="submission" date="2020-08" db="EMBL/GenBank/DDBJ databases">
        <title>Sequencing the genomes of 1000 actinobacteria strains.</title>
        <authorList>
            <person name="Klenk H.-P."/>
        </authorList>
    </citation>
    <scope>NUCLEOTIDE SEQUENCE [LARGE SCALE GENOMIC DNA]</scope>
    <source>
        <strain evidence="4 5">DSM 45518</strain>
    </source>
</reference>
<keyword evidence="2" id="KW-0964">Secreted</keyword>
<dbReference type="Proteomes" id="UP000542742">
    <property type="component" value="Unassembled WGS sequence"/>
</dbReference>
<dbReference type="AlphaFoldDB" id="A0A7W7CP59"/>
<feature type="region of interest" description="Disordered" evidence="3">
    <location>
        <begin position="166"/>
        <end position="185"/>
    </location>
</feature>
<sequence length="397" mass="39692">MKRAWIPGVGLTVVAVGAAGWFALPAEAATAGLASVTSSTVVQYAAASKVVNNVVITRSGRTITIDDRVAVRAGKGCAAVKGDSTKVRCTTTGTPGQVRVFTYDGNDTVVNDTNVPLTANGGPGSDRITGGSAADYIMGDVLGAAGSGNDAIWGLGGDDKLFGGSGDDAISGGDGNDSVNWPTSFDPGLGHDRVYGGNGDDFLLGGANNDQLSGGPGNDTLQSGSGSDRIEGGPGRDHLDGGADLAPDVMLGGPDEDTVAYLGRTKPLHVSLDGVSGDDGEAGERDTLGADVENINGGKGDDVLIGNALVNRIMGLNGNDTIRGGAGNDEVGGGDGADKVYGEAGDDVLTAGEEWEGAPNAAVDLLDGGPHGSIGDRCIAPEGDTMVNCELFGMRRD</sequence>
<evidence type="ECO:0000256" key="3">
    <source>
        <dbReference type="SAM" id="MobiDB-lite"/>
    </source>
</evidence>